<evidence type="ECO:0000313" key="3">
    <source>
        <dbReference type="Proteomes" id="UP001589532"/>
    </source>
</evidence>
<evidence type="ECO:0000313" key="2">
    <source>
        <dbReference type="EMBL" id="MFB9626777.1"/>
    </source>
</evidence>
<keyword evidence="3" id="KW-1185">Reference proteome</keyword>
<gene>
    <name evidence="2" type="ORF">ACFFSA_27130</name>
</gene>
<organism evidence="2 3">
    <name type="scientific">Nonomuraea helvata</name>
    <dbReference type="NCBI Taxonomy" id="37484"/>
    <lineage>
        <taxon>Bacteria</taxon>
        <taxon>Bacillati</taxon>
        <taxon>Actinomycetota</taxon>
        <taxon>Actinomycetes</taxon>
        <taxon>Streptosporangiales</taxon>
        <taxon>Streptosporangiaceae</taxon>
        <taxon>Nonomuraea</taxon>
    </lineage>
</organism>
<accession>A0ABV5S528</accession>
<name>A0ABV5S528_9ACTN</name>
<sequence>MPVATIRPPACPPPGPYEHATKIRIMLGYREFSAAEGEVATFIASRVRKSRDSRRELFDRAVLWLITNRVLLPGITTLSRLVTEVRRAVLELINRGLAEAAPPLMRAELVATLQVPDGKKVSTLEWMRTAVTRLSGTGMEQALDRASYVLGLGTGAVDCTAVAPVKLSELARFGMMAKAFRIE</sequence>
<dbReference type="Proteomes" id="UP001589532">
    <property type="component" value="Unassembled WGS sequence"/>
</dbReference>
<dbReference type="RefSeq" id="WP_378520905.1">
    <property type="nucleotide sequence ID" value="NZ_BAAAXV010000012.1"/>
</dbReference>
<feature type="domain" description="DUF4158" evidence="1">
    <location>
        <begin position="17"/>
        <end position="85"/>
    </location>
</feature>
<dbReference type="EMBL" id="JBHMBW010000025">
    <property type="protein sequence ID" value="MFB9626777.1"/>
    <property type="molecule type" value="Genomic_DNA"/>
</dbReference>
<protein>
    <submittedName>
        <fullName evidence="2">DUF4158 domain-containing protein</fullName>
    </submittedName>
</protein>
<dbReference type="InterPro" id="IPR025296">
    <property type="entry name" value="DUF4158"/>
</dbReference>
<proteinExistence type="predicted"/>
<dbReference type="Pfam" id="PF13700">
    <property type="entry name" value="DUF4158"/>
    <property type="match status" value="1"/>
</dbReference>
<comment type="caution">
    <text evidence="2">The sequence shown here is derived from an EMBL/GenBank/DDBJ whole genome shotgun (WGS) entry which is preliminary data.</text>
</comment>
<reference evidence="2 3" key="1">
    <citation type="submission" date="2024-09" db="EMBL/GenBank/DDBJ databases">
        <authorList>
            <person name="Sun Q."/>
            <person name="Mori K."/>
        </authorList>
    </citation>
    <scope>NUCLEOTIDE SEQUENCE [LARGE SCALE GENOMIC DNA]</scope>
    <source>
        <strain evidence="2 3">JCM 3143</strain>
    </source>
</reference>
<evidence type="ECO:0000259" key="1">
    <source>
        <dbReference type="Pfam" id="PF13700"/>
    </source>
</evidence>